<dbReference type="InterPro" id="IPR036291">
    <property type="entry name" value="NAD(P)-bd_dom_sf"/>
</dbReference>
<dbReference type="PANTHER" id="PTHR43639">
    <property type="entry name" value="OXIDOREDUCTASE, SHORT-CHAIN DEHYDROGENASE/REDUCTASE FAMILY (AFU_ORTHOLOGUE AFUA_5G02870)"/>
    <property type="match status" value="1"/>
</dbReference>
<sequence length="79" mass="7897">MIFLTVALVTGASSGIGAATARLLAARGMRVVVNNLRSGTAAEEVVAGIKAAGGQAMAMQADVREAAKVVCIIEQVQAA</sequence>
<accession>A0ABQ3UT46</accession>
<comment type="similarity">
    <text evidence="1">Belongs to the short-chain dehydrogenases/reductases (SDR) family.</text>
</comment>
<comment type="caution">
    <text evidence="3">The sequence shown here is derived from an EMBL/GenBank/DDBJ whole genome shotgun (WGS) entry which is preliminary data.</text>
</comment>
<evidence type="ECO:0000256" key="1">
    <source>
        <dbReference type="ARBA" id="ARBA00006484"/>
    </source>
</evidence>
<evidence type="ECO:0008006" key="5">
    <source>
        <dbReference type="Google" id="ProtNLM"/>
    </source>
</evidence>
<dbReference type="InterPro" id="IPR002347">
    <property type="entry name" value="SDR_fam"/>
</dbReference>
<gene>
    <name evidence="3" type="ORF">KSB_43360</name>
</gene>
<dbReference type="Gene3D" id="3.40.50.720">
    <property type="entry name" value="NAD(P)-binding Rossmann-like Domain"/>
    <property type="match status" value="1"/>
</dbReference>
<keyword evidence="4" id="KW-1185">Reference proteome</keyword>
<evidence type="ECO:0000256" key="2">
    <source>
        <dbReference type="ARBA" id="ARBA00023002"/>
    </source>
</evidence>
<dbReference type="Proteomes" id="UP000654345">
    <property type="component" value="Unassembled WGS sequence"/>
</dbReference>
<organism evidence="3 4">
    <name type="scientific">Ktedonobacter robiniae</name>
    <dbReference type="NCBI Taxonomy" id="2778365"/>
    <lineage>
        <taxon>Bacteria</taxon>
        <taxon>Bacillati</taxon>
        <taxon>Chloroflexota</taxon>
        <taxon>Ktedonobacteria</taxon>
        <taxon>Ktedonobacterales</taxon>
        <taxon>Ktedonobacteraceae</taxon>
        <taxon>Ktedonobacter</taxon>
    </lineage>
</organism>
<evidence type="ECO:0000313" key="4">
    <source>
        <dbReference type="Proteomes" id="UP000654345"/>
    </source>
</evidence>
<keyword evidence="2" id="KW-0560">Oxidoreductase</keyword>
<dbReference type="PANTHER" id="PTHR43639:SF1">
    <property type="entry name" value="SHORT-CHAIN DEHYDROGENASE_REDUCTASE FAMILY PROTEIN"/>
    <property type="match status" value="1"/>
</dbReference>
<dbReference type="Pfam" id="PF00106">
    <property type="entry name" value="adh_short"/>
    <property type="match status" value="1"/>
</dbReference>
<reference evidence="3 4" key="1">
    <citation type="journal article" date="2021" name="Int. J. Syst. Evol. Microbiol.">
        <title>Reticulibacter mediterranei gen. nov., sp. nov., within the new family Reticulibacteraceae fam. nov., and Ktedonospora formicarum gen. nov., sp. nov., Ktedonobacter robiniae sp. nov., Dictyobacter formicarum sp. nov. and Dictyobacter arantiisoli sp. nov., belonging to the class Ktedonobacteria.</title>
        <authorList>
            <person name="Yabe S."/>
            <person name="Zheng Y."/>
            <person name="Wang C.M."/>
            <person name="Sakai Y."/>
            <person name="Abe K."/>
            <person name="Yokota A."/>
            <person name="Donadio S."/>
            <person name="Cavaletti L."/>
            <person name="Monciardini P."/>
        </authorList>
    </citation>
    <scope>NUCLEOTIDE SEQUENCE [LARGE SCALE GENOMIC DNA]</scope>
    <source>
        <strain evidence="3 4">SOSP1-30</strain>
    </source>
</reference>
<evidence type="ECO:0000313" key="3">
    <source>
        <dbReference type="EMBL" id="GHO55861.1"/>
    </source>
</evidence>
<proteinExistence type="inferred from homology"/>
<protein>
    <recommendedName>
        <fullName evidence="5">SDR family NAD(P)-dependent oxidoreductase</fullName>
    </recommendedName>
</protein>
<dbReference type="EMBL" id="BNJG01000002">
    <property type="protein sequence ID" value="GHO55861.1"/>
    <property type="molecule type" value="Genomic_DNA"/>
</dbReference>
<dbReference type="SUPFAM" id="SSF51735">
    <property type="entry name" value="NAD(P)-binding Rossmann-fold domains"/>
    <property type="match status" value="1"/>
</dbReference>
<name>A0ABQ3UT46_9CHLR</name>